<name>A0A200QBD8_MACCD</name>
<reference evidence="1 2" key="1">
    <citation type="journal article" date="2017" name="Mol. Plant">
        <title>The Genome of Medicinal Plant Macleaya cordata Provides New Insights into Benzylisoquinoline Alkaloids Metabolism.</title>
        <authorList>
            <person name="Liu X."/>
            <person name="Liu Y."/>
            <person name="Huang P."/>
            <person name="Ma Y."/>
            <person name="Qing Z."/>
            <person name="Tang Q."/>
            <person name="Cao H."/>
            <person name="Cheng P."/>
            <person name="Zheng Y."/>
            <person name="Yuan Z."/>
            <person name="Zhou Y."/>
            <person name="Liu J."/>
            <person name="Tang Z."/>
            <person name="Zhuo Y."/>
            <person name="Zhang Y."/>
            <person name="Yu L."/>
            <person name="Huang J."/>
            <person name="Yang P."/>
            <person name="Peng Q."/>
            <person name="Zhang J."/>
            <person name="Jiang W."/>
            <person name="Zhang Z."/>
            <person name="Lin K."/>
            <person name="Ro D.K."/>
            <person name="Chen X."/>
            <person name="Xiong X."/>
            <person name="Shang Y."/>
            <person name="Huang S."/>
            <person name="Zeng J."/>
        </authorList>
    </citation>
    <scope>NUCLEOTIDE SEQUENCE [LARGE SCALE GENOMIC DNA]</scope>
    <source>
        <strain evidence="2">cv. BLH2017</strain>
        <tissue evidence="1">Root</tissue>
    </source>
</reference>
<dbReference type="InParanoid" id="A0A200QBD8"/>
<protein>
    <submittedName>
        <fullName evidence="1">Uncharacterized protein</fullName>
    </submittedName>
</protein>
<dbReference type="EMBL" id="MVGT01002442">
    <property type="protein sequence ID" value="OVA07773.1"/>
    <property type="molecule type" value="Genomic_DNA"/>
</dbReference>
<dbReference type="AlphaFoldDB" id="A0A200QBD8"/>
<organism evidence="1 2">
    <name type="scientific">Macleaya cordata</name>
    <name type="common">Five-seeded plume-poppy</name>
    <name type="synonym">Bocconia cordata</name>
    <dbReference type="NCBI Taxonomy" id="56857"/>
    <lineage>
        <taxon>Eukaryota</taxon>
        <taxon>Viridiplantae</taxon>
        <taxon>Streptophyta</taxon>
        <taxon>Embryophyta</taxon>
        <taxon>Tracheophyta</taxon>
        <taxon>Spermatophyta</taxon>
        <taxon>Magnoliopsida</taxon>
        <taxon>Ranunculales</taxon>
        <taxon>Papaveraceae</taxon>
        <taxon>Papaveroideae</taxon>
        <taxon>Macleaya</taxon>
    </lineage>
</organism>
<gene>
    <name evidence="1" type="ORF">BVC80_8961g36</name>
</gene>
<evidence type="ECO:0000313" key="1">
    <source>
        <dbReference type="EMBL" id="OVA07773.1"/>
    </source>
</evidence>
<keyword evidence="2" id="KW-1185">Reference proteome</keyword>
<proteinExistence type="predicted"/>
<accession>A0A200QBD8</accession>
<dbReference type="Proteomes" id="UP000195402">
    <property type="component" value="Unassembled WGS sequence"/>
</dbReference>
<comment type="caution">
    <text evidence="1">The sequence shown here is derived from an EMBL/GenBank/DDBJ whole genome shotgun (WGS) entry which is preliminary data.</text>
</comment>
<evidence type="ECO:0000313" key="2">
    <source>
        <dbReference type="Proteomes" id="UP000195402"/>
    </source>
</evidence>
<sequence>MTDRSLILKRRDMARRIATLQEVWRHWVRNPSTFPIVHRAPFSRRLCGMRPGNWIGTVTEVHRKCSEGAEPVVDVVGLTGRVGTPVLSADPSEVEQWAAETAVVPAEPSVEEIVELAEAELRGTVVAVVSVELPASNGLEGDVGLRHAVAYLATGSVDSAVAPLIWMQVRLMGLFGGVKQEPTAGSALFVYCQVFWHQRQME</sequence>